<evidence type="ECO:0000313" key="3">
    <source>
        <dbReference type="Proteomes" id="UP001324427"/>
    </source>
</evidence>
<keyword evidence="3" id="KW-1185">Reference proteome</keyword>
<evidence type="ECO:0000313" key="2">
    <source>
        <dbReference type="EMBL" id="KAK4542981.1"/>
    </source>
</evidence>
<dbReference type="PANTHER" id="PTHR40788">
    <property type="entry name" value="CLR5 DOMAIN-CONTAINING PROTEIN-RELATED"/>
    <property type="match status" value="1"/>
</dbReference>
<proteinExistence type="predicted"/>
<name>A0AAV9JCV6_9PEZI</name>
<feature type="region of interest" description="Disordered" evidence="1">
    <location>
        <begin position="448"/>
        <end position="496"/>
    </location>
</feature>
<dbReference type="PANTHER" id="PTHR40788:SF2">
    <property type="entry name" value="CLR5 DOMAIN-CONTAINING PROTEIN"/>
    <property type="match status" value="1"/>
</dbReference>
<dbReference type="EMBL" id="JAVFHQ010000036">
    <property type="protein sequence ID" value="KAK4542981.1"/>
    <property type="molecule type" value="Genomic_DNA"/>
</dbReference>
<feature type="compositionally biased region" description="Gly residues" evidence="1">
    <location>
        <begin position="453"/>
        <end position="462"/>
    </location>
</feature>
<dbReference type="Proteomes" id="UP001324427">
    <property type="component" value="Unassembled WGS sequence"/>
</dbReference>
<sequence>MQQQQRIYRFLLDCCRETLHDIPADRLTGAEYPILPEPSLSSDTATGFASLATMAAEAPYRVPASLDLSRLESLLAAKVSAAEDHLWALREDPGYFADSLLDLKEHRVEIMRDTMGEVHPVFRLHQDAILWNRVIGTVMTDAYVPIEIWTDLHQQVRQLQALQRKYAAVVSPDKDLPQDPLEVLKRCTTASPPLRPYHVRVPSESDTSTKLLVMHKPGLKFDKIQSQFFWLIRTLWDNTEQLFLAGLTNVVDELERLMQTEPKAKEMVSSYIAGVLADLSVITEAIRQLEIYQPWAQTFEHYMAEKEEQIKNEYAATTKQWGHLIGIADGSNATKIAKLGDPSDRKFHYPVEKRRTKENVEAMQAAERNLDAFWAAVDQNLQARVGKDLDGTAVRRVLAQPRSMARTGDWVDPAPVVGQGTRADGQVEVVTKPLSELYFDLERRTEATVGSGRSAGGGGKGAAGKTKTRRAVTEPTDQAARGQEEAPPSALPDRQPTFTVDARALKVFRTLFHTPSVSATPGEVVWTDFLHAMASAGFLIEKLYGSVWAFQPTRLDVERGIQFHEPHPAPKMGYRVARRVGRRLERAYGWWGGMFVLREKGEGKEGETEGAR</sequence>
<accession>A0AAV9JCV6</accession>
<reference evidence="2 3" key="1">
    <citation type="submission" date="2021-11" db="EMBL/GenBank/DDBJ databases">
        <title>Black yeast isolated from Biological Soil Crust.</title>
        <authorList>
            <person name="Kurbessoian T."/>
        </authorList>
    </citation>
    <scope>NUCLEOTIDE SEQUENCE [LARGE SCALE GENOMIC DNA]</scope>
    <source>
        <strain evidence="2 3">CCFEE 5522</strain>
    </source>
</reference>
<dbReference type="AlphaFoldDB" id="A0AAV9JCV6"/>
<evidence type="ECO:0000256" key="1">
    <source>
        <dbReference type="SAM" id="MobiDB-lite"/>
    </source>
</evidence>
<gene>
    <name evidence="2" type="ORF">LTR36_005979</name>
</gene>
<protein>
    <submittedName>
        <fullName evidence="2">Uncharacterized protein</fullName>
    </submittedName>
</protein>
<organism evidence="2 3">
    <name type="scientific">Oleoguttula mirabilis</name>
    <dbReference type="NCBI Taxonomy" id="1507867"/>
    <lineage>
        <taxon>Eukaryota</taxon>
        <taxon>Fungi</taxon>
        <taxon>Dikarya</taxon>
        <taxon>Ascomycota</taxon>
        <taxon>Pezizomycotina</taxon>
        <taxon>Dothideomycetes</taxon>
        <taxon>Dothideomycetidae</taxon>
        <taxon>Mycosphaerellales</taxon>
        <taxon>Teratosphaeriaceae</taxon>
        <taxon>Oleoguttula</taxon>
    </lineage>
</organism>
<comment type="caution">
    <text evidence="2">The sequence shown here is derived from an EMBL/GenBank/DDBJ whole genome shotgun (WGS) entry which is preliminary data.</text>
</comment>